<reference evidence="12" key="1">
    <citation type="submission" date="2021-01" db="EMBL/GenBank/DDBJ databases">
        <title>Whole genome shotgun sequence of Planosporangium mesophilum NBRC 109066.</title>
        <authorList>
            <person name="Komaki H."/>
            <person name="Tamura T."/>
        </authorList>
    </citation>
    <scope>NUCLEOTIDE SEQUENCE</scope>
    <source>
        <strain evidence="12">NBRC 109066</strain>
    </source>
</reference>
<dbReference type="GO" id="GO:0005886">
    <property type="term" value="C:plasma membrane"/>
    <property type="evidence" value="ECO:0007669"/>
    <property type="project" value="UniProtKB-SubCell"/>
</dbReference>
<evidence type="ECO:0000256" key="1">
    <source>
        <dbReference type="ARBA" id="ARBA00004162"/>
    </source>
</evidence>
<evidence type="ECO:0000256" key="10">
    <source>
        <dbReference type="SAM" id="MobiDB-lite"/>
    </source>
</evidence>
<protein>
    <submittedName>
        <fullName evidence="12">Preprotein translocase subunit YajC</fullName>
    </submittedName>
</protein>
<evidence type="ECO:0000256" key="11">
    <source>
        <dbReference type="SAM" id="Phobius"/>
    </source>
</evidence>
<feature type="compositionally biased region" description="Polar residues" evidence="10">
    <location>
        <begin position="102"/>
        <end position="114"/>
    </location>
</feature>
<organism evidence="12 13">
    <name type="scientific">Planosporangium mesophilum</name>
    <dbReference type="NCBI Taxonomy" id="689768"/>
    <lineage>
        <taxon>Bacteria</taxon>
        <taxon>Bacillati</taxon>
        <taxon>Actinomycetota</taxon>
        <taxon>Actinomycetes</taxon>
        <taxon>Micromonosporales</taxon>
        <taxon>Micromonosporaceae</taxon>
        <taxon>Planosporangium</taxon>
    </lineage>
</organism>
<comment type="caution">
    <text evidence="12">The sequence shown here is derived from an EMBL/GenBank/DDBJ whole genome shotgun (WGS) entry which is preliminary data.</text>
</comment>
<keyword evidence="8" id="KW-0811">Translocation</keyword>
<keyword evidence="5 11" id="KW-0812">Transmembrane</keyword>
<dbReference type="RefSeq" id="WP_373315496.1">
    <property type="nucleotide sequence ID" value="NZ_BOON01000035.1"/>
</dbReference>
<evidence type="ECO:0000256" key="5">
    <source>
        <dbReference type="ARBA" id="ARBA00022692"/>
    </source>
</evidence>
<keyword evidence="4" id="KW-1003">Cell membrane</keyword>
<evidence type="ECO:0000256" key="8">
    <source>
        <dbReference type="ARBA" id="ARBA00023010"/>
    </source>
</evidence>
<evidence type="ECO:0000313" key="13">
    <source>
        <dbReference type="Proteomes" id="UP000599074"/>
    </source>
</evidence>
<dbReference type="NCBIfam" id="TIGR00739">
    <property type="entry name" value="yajC"/>
    <property type="match status" value="1"/>
</dbReference>
<evidence type="ECO:0000256" key="3">
    <source>
        <dbReference type="ARBA" id="ARBA00022448"/>
    </source>
</evidence>
<keyword evidence="7 11" id="KW-1133">Transmembrane helix</keyword>
<keyword evidence="6" id="KW-0653">Protein transport</keyword>
<dbReference type="PANTHER" id="PTHR33909:SF1">
    <property type="entry name" value="SEC TRANSLOCON ACCESSORY COMPLEX SUBUNIT YAJC"/>
    <property type="match status" value="1"/>
</dbReference>
<comment type="similarity">
    <text evidence="2">Belongs to the YajC family.</text>
</comment>
<keyword evidence="9 11" id="KW-0472">Membrane</keyword>
<dbReference type="InterPro" id="IPR003849">
    <property type="entry name" value="Preprotein_translocase_YajC"/>
</dbReference>
<dbReference type="GO" id="GO:0015031">
    <property type="term" value="P:protein transport"/>
    <property type="evidence" value="ECO:0007669"/>
    <property type="project" value="UniProtKB-KW"/>
</dbReference>
<keyword evidence="13" id="KW-1185">Reference proteome</keyword>
<feature type="region of interest" description="Disordered" evidence="10">
    <location>
        <begin position="92"/>
        <end position="114"/>
    </location>
</feature>
<dbReference type="PRINTS" id="PR01853">
    <property type="entry name" value="YAJCTRNLCASE"/>
</dbReference>
<proteinExistence type="inferred from homology"/>
<gene>
    <name evidence="12" type="primary">yajC</name>
    <name evidence="12" type="ORF">Pme01_39290</name>
</gene>
<dbReference type="SMART" id="SM01323">
    <property type="entry name" value="YajC"/>
    <property type="match status" value="1"/>
</dbReference>
<evidence type="ECO:0000256" key="6">
    <source>
        <dbReference type="ARBA" id="ARBA00022927"/>
    </source>
</evidence>
<dbReference type="Pfam" id="PF02699">
    <property type="entry name" value="YajC"/>
    <property type="match status" value="1"/>
</dbReference>
<evidence type="ECO:0000256" key="4">
    <source>
        <dbReference type="ARBA" id="ARBA00022475"/>
    </source>
</evidence>
<dbReference type="AlphaFoldDB" id="A0A8J3TEG6"/>
<dbReference type="Proteomes" id="UP000599074">
    <property type="component" value="Unassembled WGS sequence"/>
</dbReference>
<dbReference type="EMBL" id="BOON01000035">
    <property type="protein sequence ID" value="GII24332.1"/>
    <property type="molecule type" value="Genomic_DNA"/>
</dbReference>
<evidence type="ECO:0000256" key="7">
    <source>
        <dbReference type="ARBA" id="ARBA00022989"/>
    </source>
</evidence>
<evidence type="ECO:0000256" key="2">
    <source>
        <dbReference type="ARBA" id="ARBA00006742"/>
    </source>
</evidence>
<sequence length="114" mass="12436">MLLAANQQSGSPFGMWILLALFMLAAYFLIIRPQQRRRKQMETLQSSIGPGDEIVTVAGLYGKVVDIDDKTVTLEVAPGVTNRYARQAIGQVVKSADRPASESETPASDTTHTE</sequence>
<name>A0A8J3TEG6_9ACTN</name>
<dbReference type="PANTHER" id="PTHR33909">
    <property type="entry name" value="SEC TRANSLOCON ACCESSORY COMPLEX SUBUNIT YAJC"/>
    <property type="match status" value="1"/>
</dbReference>
<accession>A0A8J3TEG6</accession>
<comment type="subcellular location">
    <subcellularLocation>
        <location evidence="1">Cell membrane</location>
        <topology evidence="1">Single-pass membrane protein</topology>
    </subcellularLocation>
</comment>
<feature type="transmembrane region" description="Helical" evidence="11">
    <location>
        <begin position="13"/>
        <end position="31"/>
    </location>
</feature>
<keyword evidence="3" id="KW-0813">Transport</keyword>
<evidence type="ECO:0000256" key="9">
    <source>
        <dbReference type="ARBA" id="ARBA00023136"/>
    </source>
</evidence>
<evidence type="ECO:0000313" key="12">
    <source>
        <dbReference type="EMBL" id="GII24332.1"/>
    </source>
</evidence>